<reference evidence="2 3" key="1">
    <citation type="submission" date="2022-03" db="EMBL/GenBank/DDBJ databases">
        <authorList>
            <person name="Macdonald S."/>
            <person name="Ahmed S."/>
            <person name="Newling K."/>
        </authorList>
    </citation>
    <scope>NUCLEOTIDE SEQUENCE [LARGE SCALE GENOMIC DNA]</scope>
</reference>
<comment type="caution">
    <text evidence="2">The sequence shown here is derived from an EMBL/GenBank/DDBJ whole genome shotgun (WGS) entry which is preliminary data.</text>
</comment>
<accession>A0ABC8M2J5</accession>
<evidence type="ECO:0000313" key="3">
    <source>
        <dbReference type="Proteomes" id="UP001642260"/>
    </source>
</evidence>
<evidence type="ECO:0000256" key="1">
    <source>
        <dbReference type="SAM" id="MobiDB-lite"/>
    </source>
</evidence>
<dbReference type="AlphaFoldDB" id="A0ABC8M2J5"/>
<sequence length="153" mass="17644">MRPPLERNLAITDFTMEPRVPTTEEVMNNLREATYRYANMADPKESPARRQRVLSDEEGLREATAEKIIATASRNVEEARIERSLSQDLVLTQQKENANDIPPPWPNQEVSTPTAPKRHCGIPGWTRRMSANMDFHMPHQSNQHNEGETHQRF</sequence>
<dbReference type="Proteomes" id="UP001642260">
    <property type="component" value="Unassembled WGS sequence"/>
</dbReference>
<name>A0ABC8M2J5_ERUVS</name>
<keyword evidence="3" id="KW-1185">Reference proteome</keyword>
<dbReference type="EMBL" id="CAKOAT010866265">
    <property type="protein sequence ID" value="CAH8389956.1"/>
    <property type="molecule type" value="Genomic_DNA"/>
</dbReference>
<gene>
    <name evidence="2" type="ORF">ERUC_LOCUS42439</name>
</gene>
<protein>
    <submittedName>
        <fullName evidence="2">Uncharacterized protein</fullName>
    </submittedName>
</protein>
<evidence type="ECO:0000313" key="2">
    <source>
        <dbReference type="EMBL" id="CAH8389956.1"/>
    </source>
</evidence>
<organism evidence="2 3">
    <name type="scientific">Eruca vesicaria subsp. sativa</name>
    <name type="common">Garden rocket</name>
    <name type="synonym">Eruca sativa</name>
    <dbReference type="NCBI Taxonomy" id="29727"/>
    <lineage>
        <taxon>Eukaryota</taxon>
        <taxon>Viridiplantae</taxon>
        <taxon>Streptophyta</taxon>
        <taxon>Embryophyta</taxon>
        <taxon>Tracheophyta</taxon>
        <taxon>Spermatophyta</taxon>
        <taxon>Magnoliopsida</taxon>
        <taxon>eudicotyledons</taxon>
        <taxon>Gunneridae</taxon>
        <taxon>Pentapetalae</taxon>
        <taxon>rosids</taxon>
        <taxon>malvids</taxon>
        <taxon>Brassicales</taxon>
        <taxon>Brassicaceae</taxon>
        <taxon>Brassiceae</taxon>
        <taxon>Eruca</taxon>
    </lineage>
</organism>
<feature type="region of interest" description="Disordered" evidence="1">
    <location>
        <begin position="96"/>
        <end position="118"/>
    </location>
</feature>
<proteinExistence type="predicted"/>